<proteinExistence type="inferred from homology"/>
<reference evidence="4 5" key="1">
    <citation type="submission" date="2015-01" db="EMBL/GenBank/DDBJ databases">
        <title>Genome Sequence of Magnetospirillum magnetotacticum Strain MS-1.</title>
        <authorList>
            <person name="Marinov G.K."/>
            <person name="Smalley M.D."/>
            <person name="DeSalvo G."/>
        </authorList>
    </citation>
    <scope>NUCLEOTIDE SEQUENCE [LARGE SCALE GENOMIC DNA]</scope>
    <source>
        <strain evidence="4 5">MS-1</strain>
    </source>
</reference>
<protein>
    <submittedName>
        <fullName evidence="4">Putative SoxH protein</fullName>
    </submittedName>
</protein>
<feature type="chain" id="PRO_5002156916" evidence="2">
    <location>
        <begin position="20"/>
        <end position="310"/>
    </location>
</feature>
<dbReference type="SUPFAM" id="SSF56281">
    <property type="entry name" value="Metallo-hydrolase/oxidoreductase"/>
    <property type="match status" value="1"/>
</dbReference>
<feature type="domain" description="Metallo-beta-lactamase" evidence="3">
    <location>
        <begin position="53"/>
        <end position="233"/>
    </location>
</feature>
<dbReference type="PANTHER" id="PTHR42951">
    <property type="entry name" value="METALLO-BETA-LACTAMASE DOMAIN-CONTAINING"/>
    <property type="match status" value="1"/>
</dbReference>
<evidence type="ECO:0000259" key="3">
    <source>
        <dbReference type="SMART" id="SM00849"/>
    </source>
</evidence>
<evidence type="ECO:0000256" key="1">
    <source>
        <dbReference type="ARBA" id="ARBA00005250"/>
    </source>
</evidence>
<keyword evidence="5" id="KW-1185">Reference proteome</keyword>
<evidence type="ECO:0000313" key="4">
    <source>
        <dbReference type="EMBL" id="KIL99486.1"/>
    </source>
</evidence>
<dbReference type="InterPro" id="IPR001279">
    <property type="entry name" value="Metallo-B-lactamas"/>
</dbReference>
<evidence type="ECO:0000313" key="5">
    <source>
        <dbReference type="Proteomes" id="UP000031971"/>
    </source>
</evidence>
<dbReference type="EMBL" id="JXSL01000023">
    <property type="protein sequence ID" value="KIL99486.1"/>
    <property type="molecule type" value="Genomic_DNA"/>
</dbReference>
<comment type="similarity">
    <text evidence="1">Belongs to the metallo-beta-lactamase superfamily. Class-B beta-lactamase family.</text>
</comment>
<comment type="caution">
    <text evidence="4">The sequence shown here is derived from an EMBL/GenBank/DDBJ whole genome shotgun (WGS) entry which is preliminary data.</text>
</comment>
<dbReference type="GO" id="GO:0017001">
    <property type="term" value="P:antibiotic catabolic process"/>
    <property type="evidence" value="ECO:0007669"/>
    <property type="project" value="UniProtKB-ARBA"/>
</dbReference>
<gene>
    <name evidence="4" type="ORF">CCC_04002</name>
</gene>
<dbReference type="Gene3D" id="3.60.15.10">
    <property type="entry name" value="Ribonuclease Z/Hydroxyacylglutathione hydrolase-like"/>
    <property type="match status" value="1"/>
</dbReference>
<evidence type="ECO:0000256" key="2">
    <source>
        <dbReference type="SAM" id="SignalP"/>
    </source>
</evidence>
<dbReference type="PANTHER" id="PTHR42951:SF4">
    <property type="entry name" value="ACYL-COENZYME A THIOESTERASE MBLAC2"/>
    <property type="match status" value="1"/>
</dbReference>
<dbReference type="Pfam" id="PF00753">
    <property type="entry name" value="Lactamase_B"/>
    <property type="match status" value="1"/>
</dbReference>
<dbReference type="CDD" id="cd16282">
    <property type="entry name" value="metallo-hydrolase-like_MBL-fold"/>
    <property type="match status" value="1"/>
</dbReference>
<dbReference type="InterPro" id="IPR036866">
    <property type="entry name" value="RibonucZ/Hydroxyglut_hydro"/>
</dbReference>
<accession>A0A0C2V318</accession>
<name>A0A0C2V318_PARME</name>
<dbReference type="STRING" id="272627.CCC_04002"/>
<sequence>MRALVLLLAVLLVPGLAQAEGRHYGLVAERVAPDTYVFVGMPENFSVKNGGNIVNTGFIVTKAGVVVIDTGPSLLYGREMREAIGKVAPSPVIRVINTHLHPDHIFGNQAFTDVGVEASPATIHGEEVQGKAFADNMYRMVGPWMQGTELSPPVKETPRAVQTVGGHRLEMIALSGHTDADLMVLDHSTGVLFASDLVFLDRAPTTPHADMEGWLAALDEVGKLPFSVLVPGHGRPERSRRAIAQTRDWLIWLNQTLSHAAENGLDMTEAMAQPIPERFKSLALAREEFVRSVSHLYPRLEQAAMRRAEP</sequence>
<dbReference type="RefSeq" id="WP_009867563.1">
    <property type="nucleotide sequence ID" value="NZ_JXSL01000023.1"/>
</dbReference>
<dbReference type="InterPro" id="IPR050855">
    <property type="entry name" value="NDM-1-like"/>
</dbReference>
<organism evidence="4 5">
    <name type="scientific">Paramagnetospirillum magnetotacticum MS-1</name>
    <dbReference type="NCBI Taxonomy" id="272627"/>
    <lineage>
        <taxon>Bacteria</taxon>
        <taxon>Pseudomonadati</taxon>
        <taxon>Pseudomonadota</taxon>
        <taxon>Alphaproteobacteria</taxon>
        <taxon>Rhodospirillales</taxon>
        <taxon>Magnetospirillaceae</taxon>
        <taxon>Paramagnetospirillum</taxon>
    </lineage>
</organism>
<dbReference type="OrthoDB" id="420651at2"/>
<dbReference type="AlphaFoldDB" id="A0A0C2V318"/>
<dbReference type="SMART" id="SM00849">
    <property type="entry name" value="Lactamase_B"/>
    <property type="match status" value="1"/>
</dbReference>
<dbReference type="InterPro" id="IPR030811">
    <property type="entry name" value="SoxH-rel_PQQ_1"/>
</dbReference>
<dbReference type="Proteomes" id="UP000031971">
    <property type="component" value="Unassembled WGS sequence"/>
</dbReference>
<keyword evidence="2" id="KW-0732">Signal</keyword>
<feature type="signal peptide" evidence="2">
    <location>
        <begin position="1"/>
        <end position="19"/>
    </location>
</feature>
<dbReference type="NCBIfam" id="TIGR04558">
    <property type="entry name" value="SoxH_rel_PQQ_1"/>
    <property type="match status" value="1"/>
</dbReference>